<dbReference type="InterPro" id="IPR029149">
    <property type="entry name" value="Creatin/AminoP/Spt16_N"/>
</dbReference>
<dbReference type="PANTHER" id="PTHR43763:SF6">
    <property type="entry name" value="XAA-PRO AMINOPEPTIDASE 1"/>
    <property type="match status" value="1"/>
</dbReference>
<reference evidence="2" key="1">
    <citation type="journal article" date="2017" name="Nat. Ecol. Evol.">
        <title>Genome expansion and lineage-specific genetic innovations in the forest pathogenic fungi Armillaria.</title>
        <authorList>
            <person name="Sipos G."/>
            <person name="Prasanna A.N."/>
            <person name="Walter M.C."/>
            <person name="O'Connor E."/>
            <person name="Balint B."/>
            <person name="Krizsan K."/>
            <person name="Kiss B."/>
            <person name="Hess J."/>
            <person name="Varga T."/>
            <person name="Slot J."/>
            <person name="Riley R."/>
            <person name="Boka B."/>
            <person name="Rigling D."/>
            <person name="Barry K."/>
            <person name="Lee J."/>
            <person name="Mihaltcheva S."/>
            <person name="LaButti K."/>
            <person name="Lipzen A."/>
            <person name="Waldron R."/>
            <person name="Moloney N.M."/>
            <person name="Sperisen C."/>
            <person name="Kredics L."/>
            <person name="Vagvoelgyi C."/>
            <person name="Patrignani A."/>
            <person name="Fitzpatrick D."/>
            <person name="Nagy I."/>
            <person name="Doyle S."/>
            <person name="Anderson J.B."/>
            <person name="Grigoriev I.V."/>
            <person name="Gueldener U."/>
            <person name="Muensterkoetter M."/>
            <person name="Nagy L.G."/>
        </authorList>
    </citation>
    <scope>NUCLEOTIDE SEQUENCE [LARGE SCALE GENOMIC DNA]</scope>
    <source>
        <strain evidence="2">C18/9</strain>
    </source>
</reference>
<gene>
    <name evidence="1" type="ORF">ARMOST_18399</name>
</gene>
<dbReference type="EMBL" id="FUEG01000026">
    <property type="protein sequence ID" value="SJL14923.1"/>
    <property type="molecule type" value="Genomic_DNA"/>
</dbReference>
<dbReference type="InterPro" id="IPR050422">
    <property type="entry name" value="X-Pro_aminopeptidase_P"/>
</dbReference>
<keyword evidence="2" id="KW-1185">Reference proteome</keyword>
<dbReference type="OrthoDB" id="3060115at2759"/>
<proteinExistence type="predicted"/>
<dbReference type="Pfam" id="PF16189">
    <property type="entry name" value="Creatinase_N_2"/>
    <property type="match status" value="1"/>
</dbReference>
<evidence type="ECO:0000313" key="1">
    <source>
        <dbReference type="EMBL" id="SJL14923.1"/>
    </source>
</evidence>
<dbReference type="STRING" id="47428.A0A284S1P3"/>
<sequence>MNTSETLARLRELMGKKENNVNTYVVVSEDQHGSAYIAECDQWRAFISGFAGICWYISPRMRNDHTPKDALLFTDGRYFLQATSQLDKSIACVMDPVRVLILGKKYEFTFVQMYRRGDQAWQHLEESSRIGIDATLITTQAASSLSKNLTPGKSTLVSLPQILVDQIWIDRPVLPKNPIVHLEEKFSGESHKSKLGRRRDELNKKQCRAIVLSAFDEIAWLYNLRGSDIHFTPVFFRYAVITMDSATLFVQGGAPADVDVKPYKEFWTSLKELKSEGKVLVAEIRLSSAELLERTILPFCIPHVIIKVDQKCDRS</sequence>
<dbReference type="Gene3D" id="3.40.350.10">
    <property type="entry name" value="Creatinase/prolidase N-terminal domain"/>
    <property type="match status" value="2"/>
</dbReference>
<dbReference type="AlphaFoldDB" id="A0A284S1P3"/>
<organism evidence="1 2">
    <name type="scientific">Armillaria ostoyae</name>
    <name type="common">Armillaria root rot fungus</name>
    <dbReference type="NCBI Taxonomy" id="47428"/>
    <lineage>
        <taxon>Eukaryota</taxon>
        <taxon>Fungi</taxon>
        <taxon>Dikarya</taxon>
        <taxon>Basidiomycota</taxon>
        <taxon>Agaricomycotina</taxon>
        <taxon>Agaricomycetes</taxon>
        <taxon>Agaricomycetidae</taxon>
        <taxon>Agaricales</taxon>
        <taxon>Marasmiineae</taxon>
        <taxon>Physalacriaceae</taxon>
        <taxon>Armillaria</taxon>
    </lineage>
</organism>
<accession>A0A284S1P3</accession>
<evidence type="ECO:0008006" key="3">
    <source>
        <dbReference type="Google" id="ProtNLM"/>
    </source>
</evidence>
<evidence type="ECO:0000313" key="2">
    <source>
        <dbReference type="Proteomes" id="UP000219338"/>
    </source>
</evidence>
<dbReference type="PANTHER" id="PTHR43763">
    <property type="entry name" value="XAA-PRO AMINOPEPTIDASE 1"/>
    <property type="match status" value="1"/>
</dbReference>
<dbReference type="Proteomes" id="UP000219338">
    <property type="component" value="Unassembled WGS sequence"/>
</dbReference>
<name>A0A284S1P3_ARMOS</name>
<dbReference type="OMA" id="VETWIAN"/>
<protein>
    <recommendedName>
        <fullName evidence="3">Creatinase N-terminal domain-containing protein</fullName>
    </recommendedName>
</protein>